<evidence type="ECO:0000313" key="8">
    <source>
        <dbReference type="EMBL" id="MDQ0174723.1"/>
    </source>
</evidence>
<dbReference type="PROSITE" id="PS00059">
    <property type="entry name" value="ADH_ZINC"/>
    <property type="match status" value="1"/>
</dbReference>
<dbReference type="CDD" id="cd08233">
    <property type="entry name" value="butanediol_DH_like"/>
    <property type="match status" value="1"/>
</dbReference>
<keyword evidence="9" id="KW-1185">Reference proteome</keyword>
<reference evidence="8 9" key="1">
    <citation type="submission" date="2023-07" db="EMBL/GenBank/DDBJ databases">
        <title>Genomic Encyclopedia of Type Strains, Phase IV (KMG-IV): sequencing the most valuable type-strain genomes for metagenomic binning, comparative biology and taxonomic classification.</title>
        <authorList>
            <person name="Goeker M."/>
        </authorList>
    </citation>
    <scope>NUCLEOTIDE SEQUENCE [LARGE SCALE GENOMIC DNA]</scope>
    <source>
        <strain evidence="8 9">DSM 23837</strain>
    </source>
</reference>
<dbReference type="InterPro" id="IPR036291">
    <property type="entry name" value="NAD(P)-bd_dom_sf"/>
</dbReference>
<dbReference type="PANTHER" id="PTHR43161:SF26">
    <property type="entry name" value="GALACTITOL 1-PHOSPHATE 5-DEHYDROGENASE"/>
    <property type="match status" value="1"/>
</dbReference>
<dbReference type="EC" id="1.1.1.303" evidence="8"/>
<dbReference type="SUPFAM" id="SSF50129">
    <property type="entry name" value="GroES-like"/>
    <property type="match status" value="1"/>
</dbReference>
<dbReference type="InterPro" id="IPR002328">
    <property type="entry name" value="ADH_Zn_CS"/>
</dbReference>
<keyword evidence="4 6" id="KW-0862">Zinc</keyword>
<dbReference type="InterPro" id="IPR013149">
    <property type="entry name" value="ADH-like_C"/>
</dbReference>
<dbReference type="RefSeq" id="WP_307226427.1">
    <property type="nucleotide sequence ID" value="NZ_JAUSTT010000002.1"/>
</dbReference>
<dbReference type="InterPro" id="IPR011032">
    <property type="entry name" value="GroES-like_sf"/>
</dbReference>
<evidence type="ECO:0000256" key="4">
    <source>
        <dbReference type="ARBA" id="ARBA00022833"/>
    </source>
</evidence>
<keyword evidence="3 6" id="KW-0479">Metal-binding</keyword>
<dbReference type="EC" id="1.1.1.4" evidence="8"/>
<name>A0ABT9WNK0_9BACI</name>
<accession>A0ABT9WNK0</accession>
<evidence type="ECO:0000259" key="7">
    <source>
        <dbReference type="SMART" id="SM00829"/>
    </source>
</evidence>
<keyword evidence="5 8" id="KW-0560">Oxidoreductase</keyword>
<dbReference type="SMART" id="SM00829">
    <property type="entry name" value="PKS_ER"/>
    <property type="match status" value="1"/>
</dbReference>
<protein>
    <submittedName>
        <fullName evidence="8">(R,R)-butanediol dehydrogenase/meso-butanediol dehydrogenase/diacetyl reductase</fullName>
        <ecNumber evidence="8">1.1.1.-</ecNumber>
        <ecNumber evidence="8">1.1.1.303</ecNumber>
        <ecNumber evidence="8">1.1.1.4</ecNumber>
    </submittedName>
</protein>
<dbReference type="Pfam" id="PF00107">
    <property type="entry name" value="ADH_zinc_N"/>
    <property type="match status" value="1"/>
</dbReference>
<dbReference type="GO" id="GO:0052587">
    <property type="term" value="F:diacetyl reductase ((R)-acetoin forming) (NAD+) activity"/>
    <property type="evidence" value="ECO:0007669"/>
    <property type="project" value="UniProtKB-EC"/>
</dbReference>
<dbReference type="InterPro" id="IPR020843">
    <property type="entry name" value="ER"/>
</dbReference>
<evidence type="ECO:0000256" key="3">
    <source>
        <dbReference type="ARBA" id="ARBA00022723"/>
    </source>
</evidence>
<dbReference type="EC" id="1.1.1.-" evidence="8"/>
<dbReference type="GO" id="GO:0000721">
    <property type="term" value="F:(R,R)-butanediol dehydrogenase activity"/>
    <property type="evidence" value="ECO:0007669"/>
    <property type="project" value="UniProtKB-EC"/>
</dbReference>
<evidence type="ECO:0000256" key="2">
    <source>
        <dbReference type="ARBA" id="ARBA00008072"/>
    </source>
</evidence>
<sequence length="351" mass="37588">MKAAVWYEAKDIRVEEAQEPVVRPGTVKIRVEWCGICGSDLHEYAAGPITIPVGNPHPLTGVKAPVIMGHEFAGQVIEVGEGVERIKVGDRVCVEPIINCGTCSSCRKGLYNICENLGLHGMSGDGGGFSEMTVVKEHMVHKIPDNMSYEQGALVEPVAVALHAVRQSKVKAGDTCVVFGLGPIGLAILQCLKAAGTTRIVAVDISEERRQKALSLGATHAVNPIEQEVAGFVRELTGSGADVCFEVAGVEPTLASAVDSVKVDGQVIIVSLWERNPAINLNALVFKEIDIKGTICYRDIFPAVIDMIASGTLESEKLITSKIKIDDITEKGFEALLKNKNEIKILVNPKA</sequence>
<gene>
    <name evidence="8" type="ORF">J2S08_000556</name>
</gene>
<proteinExistence type="inferred from homology"/>
<feature type="domain" description="Enoyl reductase (ER)" evidence="7">
    <location>
        <begin position="8"/>
        <end position="347"/>
    </location>
</feature>
<dbReference type="Gene3D" id="3.90.180.10">
    <property type="entry name" value="Medium-chain alcohol dehydrogenases, catalytic domain"/>
    <property type="match status" value="1"/>
</dbReference>
<dbReference type="PANTHER" id="PTHR43161">
    <property type="entry name" value="SORBITOL DEHYDROGENASE"/>
    <property type="match status" value="1"/>
</dbReference>
<evidence type="ECO:0000256" key="5">
    <source>
        <dbReference type="ARBA" id="ARBA00023002"/>
    </source>
</evidence>
<comment type="similarity">
    <text evidence="2 6">Belongs to the zinc-containing alcohol dehydrogenase family.</text>
</comment>
<evidence type="ECO:0000256" key="1">
    <source>
        <dbReference type="ARBA" id="ARBA00001947"/>
    </source>
</evidence>
<dbReference type="Gene3D" id="3.40.50.720">
    <property type="entry name" value="NAD(P)-binding Rossmann-like Domain"/>
    <property type="match status" value="1"/>
</dbReference>
<dbReference type="Pfam" id="PF08240">
    <property type="entry name" value="ADH_N"/>
    <property type="match status" value="1"/>
</dbReference>
<dbReference type="EMBL" id="JAUSTT010000002">
    <property type="protein sequence ID" value="MDQ0174723.1"/>
    <property type="molecule type" value="Genomic_DNA"/>
</dbReference>
<evidence type="ECO:0000256" key="6">
    <source>
        <dbReference type="RuleBase" id="RU361277"/>
    </source>
</evidence>
<dbReference type="SUPFAM" id="SSF51735">
    <property type="entry name" value="NAD(P)-binding Rossmann-fold domains"/>
    <property type="match status" value="1"/>
</dbReference>
<organism evidence="8 9">
    <name type="scientific">Bacillus chungangensis</name>
    <dbReference type="NCBI Taxonomy" id="587633"/>
    <lineage>
        <taxon>Bacteria</taxon>
        <taxon>Bacillati</taxon>
        <taxon>Bacillota</taxon>
        <taxon>Bacilli</taxon>
        <taxon>Bacillales</taxon>
        <taxon>Bacillaceae</taxon>
        <taxon>Bacillus</taxon>
    </lineage>
</organism>
<dbReference type="Proteomes" id="UP001223586">
    <property type="component" value="Unassembled WGS sequence"/>
</dbReference>
<evidence type="ECO:0000313" key="9">
    <source>
        <dbReference type="Proteomes" id="UP001223586"/>
    </source>
</evidence>
<comment type="caution">
    <text evidence="8">The sequence shown here is derived from an EMBL/GenBank/DDBJ whole genome shotgun (WGS) entry which is preliminary data.</text>
</comment>
<comment type="cofactor">
    <cofactor evidence="1 6">
        <name>Zn(2+)</name>
        <dbReference type="ChEBI" id="CHEBI:29105"/>
    </cofactor>
</comment>
<dbReference type="InterPro" id="IPR013154">
    <property type="entry name" value="ADH-like_N"/>
</dbReference>